<dbReference type="Proteomes" id="UP000064201">
    <property type="component" value="Chromosome"/>
</dbReference>
<gene>
    <name evidence="1" type="ORF">TVD_12340</name>
</gene>
<dbReference type="RefSeq" id="WP_024327561.1">
    <property type="nucleotide sequence ID" value="NZ_CP011367.1"/>
</dbReference>
<dbReference type="AlphaFoldDB" id="A0A0G3G4C6"/>
<dbReference type="KEGG" id="tvr:TVD_12340"/>
<keyword evidence="2" id="KW-1185">Reference proteome</keyword>
<dbReference type="PATRIC" id="fig|106634.4.peg.2515"/>
<protein>
    <submittedName>
        <fullName evidence="1">Uncharacterized protein</fullName>
    </submittedName>
</protein>
<dbReference type="STRING" id="106634.TVD_12340"/>
<proteinExistence type="predicted"/>
<dbReference type="EMBL" id="CP011367">
    <property type="protein sequence ID" value="AKJ96093.1"/>
    <property type="molecule type" value="Genomic_DNA"/>
</dbReference>
<sequence length="152" mass="16920">MATRTVSGRSSRRAASMFDIGNLISVSIAGIPLFLVSSEGVGVGFIIAAIMGIVPLVLWFGGSMLVYALNKHHPDPRVGHFTQWAAYRYYALMGLLIGVATFFPPDLNYYRAYWAIAAAILLPWTIYALFNIYREPWTDVEIPAEADKEHHL</sequence>
<evidence type="ECO:0000313" key="1">
    <source>
        <dbReference type="EMBL" id="AKJ96093.1"/>
    </source>
</evidence>
<reference evidence="1 2" key="1">
    <citation type="submission" date="2015-04" db="EMBL/GenBank/DDBJ databases">
        <title>Complete Sequence for the Genome of the Thioalkalivibrio versutus D301.</title>
        <authorList>
            <person name="Mu T."/>
            <person name="Zhou J."/>
            <person name="Xu X."/>
        </authorList>
    </citation>
    <scope>NUCLEOTIDE SEQUENCE [LARGE SCALE GENOMIC DNA]</scope>
    <source>
        <strain evidence="1 2">D301</strain>
    </source>
</reference>
<evidence type="ECO:0000313" key="2">
    <source>
        <dbReference type="Proteomes" id="UP000064201"/>
    </source>
</evidence>
<name>A0A0G3G4C6_9GAMM</name>
<dbReference type="OrthoDB" id="8561689at2"/>
<accession>A0A0G3G4C6</accession>
<organism evidence="1 2">
    <name type="scientific">Thioalkalivibrio versutus</name>
    <dbReference type="NCBI Taxonomy" id="106634"/>
    <lineage>
        <taxon>Bacteria</taxon>
        <taxon>Pseudomonadati</taxon>
        <taxon>Pseudomonadota</taxon>
        <taxon>Gammaproteobacteria</taxon>
        <taxon>Chromatiales</taxon>
        <taxon>Ectothiorhodospiraceae</taxon>
        <taxon>Thioalkalivibrio</taxon>
    </lineage>
</organism>